<evidence type="ECO:0000313" key="1">
    <source>
        <dbReference type="EMBL" id="ROQ45367.1"/>
    </source>
</evidence>
<evidence type="ECO:0000313" key="2">
    <source>
        <dbReference type="Proteomes" id="UP000269115"/>
    </source>
</evidence>
<gene>
    <name evidence="1" type="ORF">EDF85_4631</name>
</gene>
<organism evidence="1 2">
    <name type="scientific">Pseudomonas putida</name>
    <name type="common">Arthrobacter siderocapsulatus</name>
    <dbReference type="NCBI Taxonomy" id="303"/>
    <lineage>
        <taxon>Bacteria</taxon>
        <taxon>Pseudomonadati</taxon>
        <taxon>Pseudomonadota</taxon>
        <taxon>Gammaproteobacteria</taxon>
        <taxon>Pseudomonadales</taxon>
        <taxon>Pseudomonadaceae</taxon>
        <taxon>Pseudomonas</taxon>
    </lineage>
</organism>
<accession>A0A9X8EEJ7</accession>
<reference evidence="1 2" key="1">
    <citation type="submission" date="2018-11" db="EMBL/GenBank/DDBJ databases">
        <title>Genomic analyses of the natural microbiome of Caenorhabditis elegans.</title>
        <authorList>
            <person name="Samuel B."/>
        </authorList>
    </citation>
    <scope>NUCLEOTIDE SEQUENCE [LARGE SCALE GENOMIC DNA]</scope>
    <source>
        <strain evidence="1 2">BIGb0473</strain>
    </source>
</reference>
<dbReference type="RefSeq" id="WP_123753505.1">
    <property type="nucleotide sequence ID" value="NZ_RJUR01000017.1"/>
</dbReference>
<dbReference type="EMBL" id="RJUR01000017">
    <property type="protein sequence ID" value="ROQ45367.1"/>
    <property type="molecule type" value="Genomic_DNA"/>
</dbReference>
<dbReference type="Proteomes" id="UP000269115">
    <property type="component" value="Unassembled WGS sequence"/>
</dbReference>
<proteinExistence type="predicted"/>
<protein>
    <submittedName>
        <fullName evidence="1">Uncharacterized protein</fullName>
    </submittedName>
</protein>
<name>A0A9X8EEJ7_PSEPU</name>
<comment type="caution">
    <text evidence="1">The sequence shown here is derived from an EMBL/GenBank/DDBJ whole genome shotgun (WGS) entry which is preliminary data.</text>
</comment>
<dbReference type="AlphaFoldDB" id="A0A9X8EEJ7"/>
<sequence length="159" mass="18038">MERDVIAELLLSFAPEDVLDGLRLSRENAAVWIDELEKWGEYHRIEVGALALYYSARKIRKAPEHRGAILVDLNTIHALVQLSEVEGSGVVNDLVDELKASVLAKQRATVERNREKIEKPTWYEEAIALKEQGLVTSVIARRLEKSPSQVRRVLNKAKK</sequence>